<evidence type="ECO:0000259" key="4">
    <source>
        <dbReference type="Pfam" id="PF24517"/>
    </source>
</evidence>
<evidence type="ECO:0000256" key="3">
    <source>
        <dbReference type="ARBA" id="ARBA00022729"/>
    </source>
</evidence>
<gene>
    <name evidence="5" type="ORF">ASZ90_019112</name>
</gene>
<evidence type="ECO:0000313" key="5">
    <source>
        <dbReference type="EMBL" id="KUG03476.1"/>
    </source>
</evidence>
<protein>
    <recommendedName>
        <fullName evidence="4">Carbohydrate-binding module family 96 domain-containing protein</fullName>
    </recommendedName>
</protein>
<comment type="subcellular location">
    <subcellularLocation>
        <location evidence="1">Secreted</location>
    </subcellularLocation>
</comment>
<evidence type="ECO:0000256" key="1">
    <source>
        <dbReference type="ARBA" id="ARBA00004613"/>
    </source>
</evidence>
<dbReference type="Pfam" id="PF24517">
    <property type="entry name" value="CBM96"/>
    <property type="match status" value="1"/>
</dbReference>
<keyword evidence="3" id="KW-0732">Signal</keyword>
<feature type="domain" description="Carbohydrate-binding module family 96" evidence="4">
    <location>
        <begin position="15"/>
        <end position="178"/>
    </location>
</feature>
<evidence type="ECO:0000256" key="2">
    <source>
        <dbReference type="ARBA" id="ARBA00022525"/>
    </source>
</evidence>
<dbReference type="AlphaFoldDB" id="A0A0W8E4B8"/>
<dbReference type="NCBIfam" id="NF033679">
    <property type="entry name" value="DNRLRE_dom"/>
    <property type="match status" value="1"/>
</dbReference>
<dbReference type="InterPro" id="IPR055372">
    <property type="entry name" value="CBM96"/>
</dbReference>
<proteinExistence type="predicted"/>
<name>A0A0W8E4B8_9ZZZZ</name>
<keyword evidence="2" id="KW-0964">Secreted</keyword>
<dbReference type="EMBL" id="LNQE01001879">
    <property type="protein sequence ID" value="KUG03476.1"/>
    <property type="molecule type" value="Genomic_DNA"/>
</dbReference>
<organism evidence="5">
    <name type="scientific">hydrocarbon metagenome</name>
    <dbReference type="NCBI Taxonomy" id="938273"/>
    <lineage>
        <taxon>unclassified sequences</taxon>
        <taxon>metagenomes</taxon>
        <taxon>ecological metagenomes</taxon>
    </lineage>
</organism>
<reference evidence="5" key="1">
    <citation type="journal article" date="2015" name="Proc. Natl. Acad. Sci. U.S.A.">
        <title>Networks of energetic and metabolic interactions define dynamics in microbial communities.</title>
        <authorList>
            <person name="Embree M."/>
            <person name="Liu J.K."/>
            <person name="Al-Bassam M.M."/>
            <person name="Zengler K."/>
        </authorList>
    </citation>
    <scope>NUCLEOTIDE SEQUENCE</scope>
</reference>
<accession>A0A0W8E4B8</accession>
<sequence length="209" mass="24967">MTNKHFHYHPLNRVCFTPKKDAYISEFYPTTNFGDRYYLFTNQYQGCNDEYQSLIKFDLCKDDCRQIPPNSFIEKACLRLWIYRNEVPSNRTTELCAYPIVQNWRELEVTWNTRPNFDCSWPFCTCISPGFINDWVEIDLTNLVKAWYKGYVVNDGILLKCDEPYDSVLGFYSREFEDSTYWPRLCVTYGVKCCVEQRRIPNNFQATEL</sequence>
<comment type="caution">
    <text evidence="5">The sequence shown here is derived from an EMBL/GenBank/DDBJ whole genome shotgun (WGS) entry which is preliminary data.</text>
</comment>
<dbReference type="GO" id="GO:0005576">
    <property type="term" value="C:extracellular region"/>
    <property type="evidence" value="ECO:0007669"/>
    <property type="project" value="UniProtKB-SubCell"/>
</dbReference>